<evidence type="ECO:0000256" key="9">
    <source>
        <dbReference type="HAMAP-Rule" id="MF_01148"/>
    </source>
</evidence>
<dbReference type="Pfam" id="PF00795">
    <property type="entry name" value="CN_hydrolase"/>
    <property type="match status" value="1"/>
</dbReference>
<dbReference type="PANTHER" id="PTHR38686:SF1">
    <property type="entry name" value="APOLIPOPROTEIN N-ACYLTRANSFERASE"/>
    <property type="match status" value="1"/>
</dbReference>
<keyword evidence="7 9" id="KW-0472">Membrane</keyword>
<dbReference type="CDD" id="cd07571">
    <property type="entry name" value="ALP_N-acyl_transferase"/>
    <property type="match status" value="1"/>
</dbReference>
<comment type="caution">
    <text evidence="11">The sequence shown here is derived from an EMBL/GenBank/DDBJ whole genome shotgun (WGS) entry which is preliminary data.</text>
</comment>
<feature type="transmembrane region" description="Helical" evidence="9">
    <location>
        <begin position="12"/>
        <end position="45"/>
    </location>
</feature>
<protein>
    <recommendedName>
        <fullName evidence="9">Apolipoprotein N-acyltransferase</fullName>
        <shortName evidence="9">ALP N-acyltransferase</shortName>
        <ecNumber evidence="9">2.3.1.269</ecNumber>
    </recommendedName>
</protein>
<dbReference type="SUPFAM" id="SSF56317">
    <property type="entry name" value="Carbon-nitrogen hydrolase"/>
    <property type="match status" value="1"/>
</dbReference>
<comment type="pathway">
    <text evidence="9">Protein modification; lipoprotein biosynthesis (N-acyl transfer).</text>
</comment>
<dbReference type="InterPro" id="IPR003010">
    <property type="entry name" value="C-N_Hydrolase"/>
</dbReference>
<dbReference type="NCBIfam" id="TIGR00546">
    <property type="entry name" value="lnt"/>
    <property type="match status" value="1"/>
</dbReference>
<comment type="function">
    <text evidence="9">Catalyzes the phospholipid dependent N-acylation of the N-terminal cysteine of apolipoprotein, the last step in lipoprotein maturation.</text>
</comment>
<evidence type="ECO:0000313" key="11">
    <source>
        <dbReference type="EMBL" id="GGA97818.1"/>
    </source>
</evidence>
<evidence type="ECO:0000313" key="12">
    <source>
        <dbReference type="Proteomes" id="UP000651977"/>
    </source>
</evidence>
<feature type="transmembrane region" description="Helical" evidence="9">
    <location>
        <begin position="52"/>
        <end position="70"/>
    </location>
</feature>
<dbReference type="HAMAP" id="MF_01148">
    <property type="entry name" value="Lnt"/>
    <property type="match status" value="1"/>
</dbReference>
<dbReference type="InterPro" id="IPR004563">
    <property type="entry name" value="Apolipo_AcylTrfase"/>
</dbReference>
<keyword evidence="5 9" id="KW-0812">Transmembrane</keyword>
<evidence type="ECO:0000256" key="6">
    <source>
        <dbReference type="ARBA" id="ARBA00022989"/>
    </source>
</evidence>
<dbReference type="EMBL" id="BMDY01000004">
    <property type="protein sequence ID" value="GGA97818.1"/>
    <property type="molecule type" value="Genomic_DNA"/>
</dbReference>
<dbReference type="EC" id="2.3.1.269" evidence="9"/>
<feature type="transmembrane region" description="Helical" evidence="9">
    <location>
        <begin position="118"/>
        <end position="138"/>
    </location>
</feature>
<keyword evidence="12" id="KW-1185">Reference proteome</keyword>
<evidence type="ECO:0000256" key="8">
    <source>
        <dbReference type="ARBA" id="ARBA00023315"/>
    </source>
</evidence>
<keyword evidence="4 9" id="KW-0808">Transferase</keyword>
<dbReference type="PANTHER" id="PTHR38686">
    <property type="entry name" value="APOLIPOPROTEIN N-ACYLTRANSFERASE"/>
    <property type="match status" value="1"/>
</dbReference>
<comment type="subcellular location">
    <subcellularLocation>
        <location evidence="1 9">Cell membrane</location>
        <topology evidence="1 9">Multi-pass membrane protein</topology>
    </subcellularLocation>
</comment>
<feature type="transmembrane region" description="Helical" evidence="9">
    <location>
        <begin position="82"/>
        <end position="106"/>
    </location>
</feature>
<feature type="transmembrane region" description="Helical" evidence="9">
    <location>
        <begin position="486"/>
        <end position="505"/>
    </location>
</feature>
<evidence type="ECO:0000256" key="7">
    <source>
        <dbReference type="ARBA" id="ARBA00023136"/>
    </source>
</evidence>
<evidence type="ECO:0000259" key="10">
    <source>
        <dbReference type="PROSITE" id="PS50263"/>
    </source>
</evidence>
<evidence type="ECO:0000256" key="2">
    <source>
        <dbReference type="ARBA" id="ARBA00010065"/>
    </source>
</evidence>
<feature type="transmembrane region" description="Helical" evidence="9">
    <location>
        <begin position="158"/>
        <end position="182"/>
    </location>
</feature>
<dbReference type="RefSeq" id="WP_188407295.1">
    <property type="nucleotide sequence ID" value="NZ_BMDY01000004.1"/>
</dbReference>
<dbReference type="InterPro" id="IPR045378">
    <property type="entry name" value="LNT_N"/>
</dbReference>
<dbReference type="PROSITE" id="PS50263">
    <property type="entry name" value="CN_HYDROLASE"/>
    <property type="match status" value="1"/>
</dbReference>
<keyword evidence="8 9" id="KW-0012">Acyltransferase</keyword>
<dbReference type="InterPro" id="IPR036526">
    <property type="entry name" value="C-N_Hydrolase_sf"/>
</dbReference>
<comment type="similarity">
    <text evidence="2 9">Belongs to the CN hydrolase family. Apolipoprotein N-acyltransferase subfamily.</text>
</comment>
<accession>A0ABQ1HXY5</accession>
<evidence type="ECO:0000256" key="3">
    <source>
        <dbReference type="ARBA" id="ARBA00022475"/>
    </source>
</evidence>
<keyword evidence="6 9" id="KW-1133">Transmembrane helix</keyword>
<evidence type="ECO:0000256" key="1">
    <source>
        <dbReference type="ARBA" id="ARBA00004651"/>
    </source>
</evidence>
<comment type="catalytic activity">
    <reaction evidence="9">
        <text>N-terminal S-1,2-diacyl-sn-glyceryl-L-cysteinyl-[lipoprotein] + a glycerophospholipid = N-acyl-S-1,2-diacyl-sn-glyceryl-L-cysteinyl-[lipoprotein] + a 2-acyl-sn-glycero-3-phospholipid + H(+)</text>
        <dbReference type="Rhea" id="RHEA:48228"/>
        <dbReference type="Rhea" id="RHEA-COMP:14681"/>
        <dbReference type="Rhea" id="RHEA-COMP:14684"/>
        <dbReference type="ChEBI" id="CHEBI:15378"/>
        <dbReference type="ChEBI" id="CHEBI:136912"/>
        <dbReference type="ChEBI" id="CHEBI:140656"/>
        <dbReference type="ChEBI" id="CHEBI:140657"/>
        <dbReference type="ChEBI" id="CHEBI:140660"/>
        <dbReference type="EC" id="2.3.1.269"/>
    </reaction>
</comment>
<sequence>MALILTPRLRLLAAFIGGLSAPLAFAPYGIWPLMPLSILTLLLLLKPQQSGFKLGFCYGLGWFGYGIHWVHVSMAEFGGLPLWASISLMALLSGYLALYPALACWLTNKWQAQRGFRFYLLWFPACWLFTEWLRSWVLTGFPWLQPGYSQINSPLANIAPLFGVYGVTWLVLLAAGAGLLVLRSQAPKMRGLAGLLLLGPFILGSLFSQHSWTTTQAPVNVALVQGNVPLDIKWLPQNRSASLSQYQQQTLALNEADIIVWPESAIAALEYEVIDFLHHMDSQLLSKQQALVAGVIAHNLQTNQYYNALVALGQQSSESGAASAYYYESPNRYYKNHLLPIGEFVPFEDLLRPLAPYFNLPMSSFARGSAQQNNLQLKGHHWLAAICYEIAFGELLRPQLTEDTDTIVTVSNDAWFGTSIGPQQHLEIAQMRALEFGRPVVRATNTGVTAFIDRFGQIEQRAPEYQKLTLSAAVTPATGFTPYQRLGLWPISLIIVIGFGCALWARVRPSTRNYR</sequence>
<evidence type="ECO:0000256" key="4">
    <source>
        <dbReference type="ARBA" id="ARBA00022679"/>
    </source>
</evidence>
<proteinExistence type="inferred from homology"/>
<evidence type="ECO:0000256" key="5">
    <source>
        <dbReference type="ARBA" id="ARBA00022692"/>
    </source>
</evidence>
<dbReference type="Proteomes" id="UP000651977">
    <property type="component" value="Unassembled WGS sequence"/>
</dbReference>
<dbReference type="Gene3D" id="3.60.110.10">
    <property type="entry name" value="Carbon-nitrogen hydrolase"/>
    <property type="match status" value="1"/>
</dbReference>
<reference evidence="12" key="1">
    <citation type="journal article" date="2019" name="Int. J. Syst. Evol. Microbiol.">
        <title>The Global Catalogue of Microorganisms (GCM) 10K type strain sequencing project: providing services to taxonomists for standard genome sequencing and annotation.</title>
        <authorList>
            <consortium name="The Broad Institute Genomics Platform"/>
            <consortium name="The Broad Institute Genome Sequencing Center for Infectious Disease"/>
            <person name="Wu L."/>
            <person name="Ma J."/>
        </authorList>
    </citation>
    <scope>NUCLEOTIDE SEQUENCE [LARGE SCALE GENOMIC DNA]</scope>
    <source>
        <strain evidence="12">CGMCC 1.10131</strain>
    </source>
</reference>
<dbReference type="Pfam" id="PF20154">
    <property type="entry name" value="LNT_N"/>
    <property type="match status" value="1"/>
</dbReference>
<organism evidence="11 12">
    <name type="scientific">Agarivorans gilvus</name>
    <dbReference type="NCBI Taxonomy" id="680279"/>
    <lineage>
        <taxon>Bacteria</taxon>
        <taxon>Pseudomonadati</taxon>
        <taxon>Pseudomonadota</taxon>
        <taxon>Gammaproteobacteria</taxon>
        <taxon>Alteromonadales</taxon>
        <taxon>Alteromonadaceae</taxon>
        <taxon>Agarivorans</taxon>
    </lineage>
</organism>
<feature type="transmembrane region" description="Helical" evidence="9">
    <location>
        <begin position="189"/>
        <end position="207"/>
    </location>
</feature>
<name>A0ABQ1HXY5_9ALTE</name>
<keyword evidence="3 9" id="KW-1003">Cell membrane</keyword>
<feature type="domain" description="CN hydrolase" evidence="10">
    <location>
        <begin position="224"/>
        <end position="476"/>
    </location>
</feature>
<gene>
    <name evidence="9 11" type="primary">lnt</name>
    <name evidence="11" type="ORF">GCM10007414_08480</name>
</gene>